<evidence type="ECO:0000313" key="1">
    <source>
        <dbReference type="EMBL" id="GAA4713316.1"/>
    </source>
</evidence>
<comment type="caution">
    <text evidence="1">The sequence shown here is derived from an EMBL/GenBank/DDBJ whole genome shotgun (WGS) entry which is preliminary data.</text>
</comment>
<dbReference type="Proteomes" id="UP001500556">
    <property type="component" value="Unassembled WGS sequence"/>
</dbReference>
<evidence type="ECO:0000313" key="2">
    <source>
        <dbReference type="Proteomes" id="UP001500556"/>
    </source>
</evidence>
<organism evidence="1 2">
    <name type="scientific">Pedococcus ginsenosidimutans</name>
    <dbReference type="NCBI Taxonomy" id="490570"/>
    <lineage>
        <taxon>Bacteria</taxon>
        <taxon>Bacillati</taxon>
        <taxon>Actinomycetota</taxon>
        <taxon>Actinomycetes</taxon>
        <taxon>Micrococcales</taxon>
        <taxon>Intrasporangiaceae</taxon>
        <taxon>Pedococcus</taxon>
    </lineage>
</organism>
<protein>
    <recommendedName>
        <fullName evidence="3">N-acetyltransferase domain-containing protein</fullName>
    </recommendedName>
</protein>
<reference evidence="2" key="1">
    <citation type="journal article" date="2019" name="Int. J. Syst. Evol. Microbiol.">
        <title>The Global Catalogue of Microorganisms (GCM) 10K type strain sequencing project: providing services to taxonomists for standard genome sequencing and annotation.</title>
        <authorList>
            <consortium name="The Broad Institute Genomics Platform"/>
            <consortium name="The Broad Institute Genome Sequencing Center for Infectious Disease"/>
            <person name="Wu L."/>
            <person name="Ma J."/>
        </authorList>
    </citation>
    <scope>NUCLEOTIDE SEQUENCE [LARGE SCALE GENOMIC DNA]</scope>
    <source>
        <strain evidence="2">JCM 18961</strain>
    </source>
</reference>
<sequence length="59" mass="6557">MLTLEEVLQPFALRISCASLELRVLRDEDLPELVELVRGGIQTPGTPMPFLAGPRRTLP</sequence>
<dbReference type="RefSeq" id="WP_345501198.1">
    <property type="nucleotide sequence ID" value="NZ_BAABLO010000001.1"/>
</dbReference>
<keyword evidence="2" id="KW-1185">Reference proteome</keyword>
<accession>A0ABP8XT45</accession>
<dbReference type="EMBL" id="BAABLO010000001">
    <property type="protein sequence ID" value="GAA4713316.1"/>
    <property type="molecule type" value="Genomic_DNA"/>
</dbReference>
<name>A0ABP8XT45_9MICO</name>
<evidence type="ECO:0008006" key="3">
    <source>
        <dbReference type="Google" id="ProtNLM"/>
    </source>
</evidence>
<gene>
    <name evidence="1" type="ORF">GCM10025782_06900</name>
</gene>
<proteinExistence type="predicted"/>